<dbReference type="SMART" id="SM00156">
    <property type="entry name" value="PP2Ac"/>
    <property type="match status" value="1"/>
</dbReference>
<dbReference type="SUPFAM" id="SSF56300">
    <property type="entry name" value="Metallo-dependent phosphatases"/>
    <property type="match status" value="1"/>
</dbReference>
<dbReference type="InterPro" id="IPR029052">
    <property type="entry name" value="Metallo-depent_PP-like"/>
</dbReference>
<feature type="repeat" description="TPR" evidence="8">
    <location>
        <begin position="31"/>
        <end position="64"/>
    </location>
</feature>
<dbReference type="Gene3D" id="1.25.40.10">
    <property type="entry name" value="Tetratricopeptide repeat domain"/>
    <property type="match status" value="1"/>
</dbReference>
<dbReference type="EC" id="3.1.3.16" evidence="3"/>
<dbReference type="InterPro" id="IPR006186">
    <property type="entry name" value="Ser/Thr-sp_prot-phosphatase"/>
</dbReference>
<dbReference type="GO" id="GO:0004722">
    <property type="term" value="F:protein serine/threonine phosphatase activity"/>
    <property type="evidence" value="ECO:0007669"/>
    <property type="project" value="UniProtKB-EC"/>
</dbReference>
<keyword evidence="6" id="KW-0378">Hydrolase</keyword>
<keyword evidence="4" id="KW-0479">Metal-binding</keyword>
<dbReference type="Pfam" id="PF08321">
    <property type="entry name" value="PPP5"/>
    <property type="match status" value="1"/>
</dbReference>
<protein>
    <recommendedName>
        <fullName evidence="3">protein-serine/threonine phosphatase</fullName>
        <ecNumber evidence="3">3.1.3.16</ecNumber>
    </recommendedName>
</protein>
<dbReference type="PRINTS" id="PR00114">
    <property type="entry name" value="STPHPHTASE"/>
</dbReference>
<keyword evidence="8" id="KW-0802">TPR repeat</keyword>
<dbReference type="Pfam" id="PF00515">
    <property type="entry name" value="TPR_1"/>
    <property type="match status" value="1"/>
</dbReference>
<dbReference type="PROSITE" id="PS50293">
    <property type="entry name" value="TPR_REGION"/>
    <property type="match status" value="1"/>
</dbReference>
<keyword evidence="5" id="KW-0677">Repeat</keyword>
<dbReference type="OrthoDB" id="445564at2759"/>
<feature type="repeat" description="TPR" evidence="8">
    <location>
        <begin position="99"/>
        <end position="132"/>
    </location>
</feature>
<dbReference type="InterPro" id="IPR004843">
    <property type="entry name" value="Calcineurin-like_PHP"/>
</dbReference>
<feature type="domain" description="Serine/threonine specific protein phosphatases" evidence="9">
    <location>
        <begin position="206"/>
        <end position="330"/>
    </location>
</feature>
<evidence type="ECO:0000259" key="9">
    <source>
        <dbReference type="SMART" id="SM00156"/>
    </source>
</evidence>
<organism evidence="10 11">
    <name type="scientific">Pocillopora damicornis</name>
    <name type="common">Cauliflower coral</name>
    <name type="synonym">Millepora damicornis</name>
    <dbReference type="NCBI Taxonomy" id="46731"/>
    <lineage>
        <taxon>Eukaryota</taxon>
        <taxon>Metazoa</taxon>
        <taxon>Cnidaria</taxon>
        <taxon>Anthozoa</taxon>
        <taxon>Hexacorallia</taxon>
        <taxon>Scleractinia</taxon>
        <taxon>Astrocoeniina</taxon>
        <taxon>Pocilloporidae</taxon>
        <taxon>Pocillopora</taxon>
    </lineage>
</organism>
<dbReference type="PANTHER" id="PTHR45668">
    <property type="entry name" value="SERINE/THREONINE-PROTEIN PHOSPHATASE 5-RELATED"/>
    <property type="match status" value="1"/>
</dbReference>
<dbReference type="SMART" id="SM00028">
    <property type="entry name" value="TPR"/>
    <property type="match status" value="3"/>
</dbReference>
<evidence type="ECO:0000313" key="11">
    <source>
        <dbReference type="Proteomes" id="UP000275408"/>
    </source>
</evidence>
<dbReference type="PROSITE" id="PS50005">
    <property type="entry name" value="TPR"/>
    <property type="match status" value="2"/>
</dbReference>
<dbReference type="InterPro" id="IPR019734">
    <property type="entry name" value="TPR_rpt"/>
</dbReference>
<dbReference type="InterPro" id="IPR013235">
    <property type="entry name" value="PPP_dom"/>
</dbReference>
<dbReference type="AlphaFoldDB" id="A0A3M6UHS7"/>
<accession>A0A3M6UHS7</accession>
<dbReference type="Proteomes" id="UP000275408">
    <property type="component" value="Unassembled WGS sequence"/>
</dbReference>
<gene>
    <name evidence="10" type="ORF">pdam_00018881</name>
</gene>
<dbReference type="InterPro" id="IPR051134">
    <property type="entry name" value="PPP_phosphatase"/>
</dbReference>
<dbReference type="Gene3D" id="3.60.21.10">
    <property type="match status" value="1"/>
</dbReference>
<dbReference type="Pfam" id="PF13181">
    <property type="entry name" value="TPR_8"/>
    <property type="match status" value="1"/>
</dbReference>
<evidence type="ECO:0000256" key="8">
    <source>
        <dbReference type="PROSITE-ProRule" id="PRU00339"/>
    </source>
</evidence>
<dbReference type="PANTHER" id="PTHR45668:SF5">
    <property type="entry name" value="SERINE_THREONINE-PROTEIN PHOSPHATASE 5"/>
    <property type="match status" value="1"/>
</dbReference>
<comment type="cofactor">
    <cofactor evidence="1">
        <name>Mn(2+)</name>
        <dbReference type="ChEBI" id="CHEBI:29035"/>
    </cofactor>
</comment>
<evidence type="ECO:0000256" key="2">
    <source>
        <dbReference type="ARBA" id="ARBA00008786"/>
    </source>
</evidence>
<dbReference type="SUPFAM" id="SSF48452">
    <property type="entry name" value="TPR-like"/>
    <property type="match status" value="1"/>
</dbReference>
<dbReference type="STRING" id="46731.A0A3M6UHS7"/>
<evidence type="ECO:0000256" key="1">
    <source>
        <dbReference type="ARBA" id="ARBA00001936"/>
    </source>
</evidence>
<keyword evidence="7" id="KW-0464">Manganese</keyword>
<evidence type="ECO:0000256" key="7">
    <source>
        <dbReference type="ARBA" id="ARBA00023211"/>
    </source>
</evidence>
<comment type="similarity">
    <text evidence="2">Belongs to the PPP phosphatase family. PP-5 (PP-T) subfamily.</text>
</comment>
<evidence type="ECO:0000313" key="10">
    <source>
        <dbReference type="EMBL" id="RMX53084.1"/>
    </source>
</evidence>
<reference evidence="10 11" key="1">
    <citation type="journal article" date="2018" name="Sci. Rep.">
        <title>Comparative analysis of the Pocillopora damicornis genome highlights role of immune system in coral evolution.</title>
        <authorList>
            <person name="Cunning R."/>
            <person name="Bay R.A."/>
            <person name="Gillette P."/>
            <person name="Baker A.C."/>
            <person name="Traylor-Knowles N."/>
        </authorList>
    </citation>
    <scope>NUCLEOTIDE SEQUENCE [LARGE SCALE GENOMIC DNA]</scope>
    <source>
        <strain evidence="10">RSMAS</strain>
        <tissue evidence="10">Whole animal</tissue>
    </source>
</reference>
<dbReference type="GO" id="GO:0046872">
    <property type="term" value="F:metal ion binding"/>
    <property type="evidence" value="ECO:0007669"/>
    <property type="project" value="UniProtKB-KW"/>
</dbReference>
<sequence length="330" mass="38361">MLEGESLELTRRAKMADEKANGELAEEEVKAEEFKLEANKYFKEGKYDEALDLYSKAIELNPKVPAYYGNRSFCYIKTEYYGCALDDANKAIELDKKYIKAYYRRASAYMALGKFKLSLKDYEMVKKFRPKDKDANLKFTECKKIVQRQAFEKAIAVDDSKSVADSLDLDSMVVEDDYDGPRLSPEGITKEFVEDLIERFKDQKKIHKKYAYKILVEVKKIFEKQPSMVEISIPENGRFTVCGDIHGQFYDLLNVFNLNGYPSTENPYLFNGDFVDRGSFSCEVIFTLFSFKLLYPDHFFMSRGNHESVYMNQMYGFEGEVKSKYPFVPI</sequence>
<evidence type="ECO:0000256" key="3">
    <source>
        <dbReference type="ARBA" id="ARBA00013081"/>
    </source>
</evidence>
<evidence type="ECO:0000256" key="6">
    <source>
        <dbReference type="ARBA" id="ARBA00022801"/>
    </source>
</evidence>
<dbReference type="Pfam" id="PF00149">
    <property type="entry name" value="Metallophos"/>
    <property type="match status" value="1"/>
</dbReference>
<evidence type="ECO:0000256" key="4">
    <source>
        <dbReference type="ARBA" id="ARBA00022723"/>
    </source>
</evidence>
<keyword evidence="11" id="KW-1185">Reference proteome</keyword>
<dbReference type="InterPro" id="IPR011990">
    <property type="entry name" value="TPR-like_helical_dom_sf"/>
</dbReference>
<proteinExistence type="inferred from homology"/>
<name>A0A3M6UHS7_POCDA</name>
<evidence type="ECO:0000256" key="5">
    <source>
        <dbReference type="ARBA" id="ARBA00022737"/>
    </source>
</evidence>
<comment type="caution">
    <text evidence="10">The sequence shown here is derived from an EMBL/GenBank/DDBJ whole genome shotgun (WGS) entry which is preliminary data.</text>
</comment>
<dbReference type="EMBL" id="RCHS01001514">
    <property type="protein sequence ID" value="RMX53084.1"/>
    <property type="molecule type" value="Genomic_DNA"/>
</dbReference>